<evidence type="ECO:0000256" key="2">
    <source>
        <dbReference type="ARBA" id="ARBA00022670"/>
    </source>
</evidence>
<keyword evidence="3 8" id="KW-0378">Hydrolase</keyword>
<keyword evidence="4" id="KW-0788">Thiol protease</keyword>
<gene>
    <name evidence="8" type="ORF">SAMN05444365_111109</name>
</gene>
<proteinExistence type="inferred from homology"/>
<dbReference type="Gene3D" id="3.90.1720.10">
    <property type="entry name" value="endopeptidase domain like (from Nostoc punctiforme)"/>
    <property type="match status" value="1"/>
</dbReference>
<keyword evidence="9" id="KW-1185">Reference proteome</keyword>
<dbReference type="OrthoDB" id="5184762at2"/>
<dbReference type="PANTHER" id="PTHR47053:SF1">
    <property type="entry name" value="MUREIN DD-ENDOPEPTIDASE MEPH-RELATED"/>
    <property type="match status" value="1"/>
</dbReference>
<keyword evidence="2" id="KW-0645">Protease</keyword>
<dbReference type="Pfam" id="PF00877">
    <property type="entry name" value="NLPC_P60"/>
    <property type="match status" value="1"/>
</dbReference>
<evidence type="ECO:0000256" key="3">
    <source>
        <dbReference type="ARBA" id="ARBA00022801"/>
    </source>
</evidence>
<feature type="compositionally biased region" description="Pro residues" evidence="6">
    <location>
        <begin position="402"/>
        <end position="463"/>
    </location>
</feature>
<keyword evidence="5" id="KW-0175">Coiled coil</keyword>
<protein>
    <submittedName>
        <fullName evidence="8">Cell wall-associated hydrolase, NlpC family</fullName>
    </submittedName>
</protein>
<accession>A0A1H3SHS8</accession>
<dbReference type="PRINTS" id="PR01217">
    <property type="entry name" value="PRICHEXTENSN"/>
</dbReference>
<dbReference type="GO" id="GO:0008234">
    <property type="term" value="F:cysteine-type peptidase activity"/>
    <property type="evidence" value="ECO:0007669"/>
    <property type="project" value="UniProtKB-KW"/>
</dbReference>
<reference evidence="9" key="1">
    <citation type="submission" date="2016-10" db="EMBL/GenBank/DDBJ databases">
        <authorList>
            <person name="Varghese N."/>
            <person name="Submissions S."/>
        </authorList>
    </citation>
    <scope>NUCLEOTIDE SEQUENCE [LARGE SCALE GENOMIC DNA]</scope>
    <source>
        <strain evidence="9">DSM 45245</strain>
    </source>
</reference>
<dbReference type="STRING" id="405436.SAMN05444365_111109"/>
<organism evidence="8 9">
    <name type="scientific">Micromonospora pattaloongensis</name>
    <dbReference type="NCBI Taxonomy" id="405436"/>
    <lineage>
        <taxon>Bacteria</taxon>
        <taxon>Bacillati</taxon>
        <taxon>Actinomycetota</taxon>
        <taxon>Actinomycetes</taxon>
        <taxon>Micromonosporales</taxon>
        <taxon>Micromonosporaceae</taxon>
        <taxon>Micromonospora</taxon>
    </lineage>
</organism>
<evidence type="ECO:0000256" key="4">
    <source>
        <dbReference type="ARBA" id="ARBA00022807"/>
    </source>
</evidence>
<evidence type="ECO:0000313" key="9">
    <source>
        <dbReference type="Proteomes" id="UP000242415"/>
    </source>
</evidence>
<dbReference type="InterPro" id="IPR051202">
    <property type="entry name" value="Peptidase_C40"/>
</dbReference>
<dbReference type="PANTHER" id="PTHR47053">
    <property type="entry name" value="MUREIN DD-ENDOPEPTIDASE MEPH-RELATED"/>
    <property type="match status" value="1"/>
</dbReference>
<evidence type="ECO:0000256" key="6">
    <source>
        <dbReference type="SAM" id="MobiDB-lite"/>
    </source>
</evidence>
<dbReference type="PROSITE" id="PS51935">
    <property type="entry name" value="NLPC_P60"/>
    <property type="match status" value="1"/>
</dbReference>
<evidence type="ECO:0000259" key="7">
    <source>
        <dbReference type="PROSITE" id="PS51935"/>
    </source>
</evidence>
<dbReference type="GO" id="GO:0006508">
    <property type="term" value="P:proteolysis"/>
    <property type="evidence" value="ECO:0007669"/>
    <property type="project" value="UniProtKB-KW"/>
</dbReference>
<dbReference type="EMBL" id="FNPH01000011">
    <property type="protein sequence ID" value="SDZ36669.1"/>
    <property type="molecule type" value="Genomic_DNA"/>
</dbReference>
<dbReference type="InterPro" id="IPR000064">
    <property type="entry name" value="NLP_P60_dom"/>
</dbReference>
<feature type="domain" description="NlpC/P60" evidence="7">
    <location>
        <begin position="272"/>
        <end position="395"/>
    </location>
</feature>
<evidence type="ECO:0000313" key="8">
    <source>
        <dbReference type="EMBL" id="SDZ36669.1"/>
    </source>
</evidence>
<feature type="compositionally biased region" description="Low complexity" evidence="6">
    <location>
        <begin position="464"/>
        <end position="504"/>
    </location>
</feature>
<dbReference type="SUPFAM" id="SSF54001">
    <property type="entry name" value="Cysteine proteinases"/>
    <property type="match status" value="1"/>
</dbReference>
<evidence type="ECO:0000256" key="5">
    <source>
        <dbReference type="SAM" id="Coils"/>
    </source>
</evidence>
<sequence>MTMSRRKRQARYGRPINPVLRPMAWSALLGAVVAGILAAPAYADPPLPNAIPDTGSRPQVAGALPLPGAPAPPTVTPPVAPSTTNPLAAKLVAKQTEVATQGQQLLKLQEELDTAKAAVTAAEAEHRAAAAAITEARHKAEAAAADALKNAAALPPGAFGSDLHDLGSLSRIQKGSEERDTTDAAAGEAARTRAAEQAAQQAYATAQARVAQLQQQYTEFDATFKRSQSELAKLEKDNADQMVAVARQQEAAEQRLGADIIRDTSIAGKGAHPKAVAALRFALSQRGKPYVWAAEGPDAYDCSGLMWAAYRTVGYTLPRVANDQYFATRGKSVDRSALLPGDLVFFASGPSWQSIHHVGMYVGGGKMVHAPNSNEVVKVSEVWWSRLYAATRVFDAVNAPTIPAPKPPAPSKPPATPKPTPPGQPTPITPKPKPPTTKPPTKPPTLPPPEPDPTTPEPEPTTQPPGNTAPPANTAPPSESSAATPSIGATNGSAPSAVAGSGGQ</sequence>
<evidence type="ECO:0000256" key="1">
    <source>
        <dbReference type="ARBA" id="ARBA00007074"/>
    </source>
</evidence>
<comment type="similarity">
    <text evidence="1">Belongs to the peptidase C40 family.</text>
</comment>
<dbReference type="InterPro" id="IPR038765">
    <property type="entry name" value="Papain-like_cys_pep_sf"/>
</dbReference>
<dbReference type="AlphaFoldDB" id="A0A1H3SHS8"/>
<feature type="region of interest" description="Disordered" evidence="6">
    <location>
        <begin position="401"/>
        <end position="504"/>
    </location>
</feature>
<dbReference type="Proteomes" id="UP000242415">
    <property type="component" value="Unassembled WGS sequence"/>
</dbReference>
<feature type="coiled-coil region" evidence="5">
    <location>
        <begin position="196"/>
        <end position="223"/>
    </location>
</feature>
<feature type="coiled-coil region" evidence="5">
    <location>
        <begin position="98"/>
        <end position="125"/>
    </location>
</feature>
<name>A0A1H3SHS8_9ACTN</name>